<dbReference type="InterPro" id="IPR001867">
    <property type="entry name" value="OmpR/PhoB-type_DNA-bd"/>
</dbReference>
<dbReference type="SUPFAM" id="SSF52172">
    <property type="entry name" value="CheY-like"/>
    <property type="match status" value="1"/>
</dbReference>
<evidence type="ECO:0000256" key="2">
    <source>
        <dbReference type="ARBA" id="ARBA00023012"/>
    </source>
</evidence>
<evidence type="ECO:0000259" key="8">
    <source>
        <dbReference type="PROSITE" id="PS50110"/>
    </source>
</evidence>
<evidence type="ECO:0000313" key="10">
    <source>
        <dbReference type="EMBL" id="OGC51340.1"/>
    </source>
</evidence>
<evidence type="ECO:0000313" key="11">
    <source>
        <dbReference type="Proteomes" id="UP000177371"/>
    </source>
</evidence>
<gene>
    <name evidence="10" type="ORF">A2W32_04030</name>
</gene>
<dbReference type="PANTHER" id="PTHR48111:SF22">
    <property type="entry name" value="REGULATOR OF RPOS"/>
    <property type="match status" value="1"/>
</dbReference>
<dbReference type="CDD" id="cd00383">
    <property type="entry name" value="trans_reg_C"/>
    <property type="match status" value="1"/>
</dbReference>
<evidence type="ECO:0000256" key="3">
    <source>
        <dbReference type="ARBA" id="ARBA00023015"/>
    </source>
</evidence>
<sequence>MRILVIDDDREFARTLKDALLESYLVDLAFTGSEGAYLSQVNCYDVIILDLNLPDMDGVEVCRLIRSSNVQTPIIMLTGSEELNSKVCSLDNGADDYLTKPFAYTELTARLRALLRRSAGLNREPVLCCRDITLDPVERVVIRGAKQLALRKKEYDILEYLLRCKGRVISKEELLEHVWEDGIYMSSNTLEVHISSLRKKVNSRSKEPLIKTIYGLGYKLVAF</sequence>
<dbReference type="EMBL" id="MEUT01000024">
    <property type="protein sequence ID" value="OGC51340.1"/>
    <property type="molecule type" value="Genomic_DNA"/>
</dbReference>
<dbReference type="Pfam" id="PF00072">
    <property type="entry name" value="Response_reg"/>
    <property type="match status" value="1"/>
</dbReference>
<dbReference type="PANTHER" id="PTHR48111">
    <property type="entry name" value="REGULATOR OF RPOS"/>
    <property type="match status" value="1"/>
</dbReference>
<dbReference type="SMART" id="SM00448">
    <property type="entry name" value="REC"/>
    <property type="match status" value="1"/>
</dbReference>
<feature type="DNA-binding region" description="OmpR/PhoB-type" evidence="7">
    <location>
        <begin position="124"/>
        <end position="222"/>
    </location>
</feature>
<keyword evidence="5" id="KW-0804">Transcription</keyword>
<evidence type="ECO:0000256" key="6">
    <source>
        <dbReference type="PROSITE-ProRule" id="PRU00169"/>
    </source>
</evidence>
<dbReference type="AlphaFoldDB" id="A0A1F4V2P5"/>
<dbReference type="Gene3D" id="3.40.50.2300">
    <property type="match status" value="1"/>
</dbReference>
<evidence type="ECO:0000256" key="7">
    <source>
        <dbReference type="PROSITE-ProRule" id="PRU01091"/>
    </source>
</evidence>
<dbReference type="Gene3D" id="6.10.250.690">
    <property type="match status" value="1"/>
</dbReference>
<dbReference type="InterPro" id="IPR011006">
    <property type="entry name" value="CheY-like_superfamily"/>
</dbReference>
<evidence type="ECO:0000256" key="1">
    <source>
        <dbReference type="ARBA" id="ARBA00022553"/>
    </source>
</evidence>
<dbReference type="GO" id="GO:0006355">
    <property type="term" value="P:regulation of DNA-templated transcription"/>
    <property type="evidence" value="ECO:0007669"/>
    <property type="project" value="InterPro"/>
</dbReference>
<dbReference type="Proteomes" id="UP000177371">
    <property type="component" value="Unassembled WGS sequence"/>
</dbReference>
<protein>
    <recommendedName>
        <fullName evidence="12">DNA-binding response regulator</fullName>
    </recommendedName>
</protein>
<evidence type="ECO:0008006" key="12">
    <source>
        <dbReference type="Google" id="ProtNLM"/>
    </source>
</evidence>
<comment type="caution">
    <text evidence="10">The sequence shown here is derived from an EMBL/GenBank/DDBJ whole genome shotgun (WGS) entry which is preliminary data.</text>
</comment>
<evidence type="ECO:0000256" key="4">
    <source>
        <dbReference type="ARBA" id="ARBA00023125"/>
    </source>
</evidence>
<dbReference type="SMART" id="SM00862">
    <property type="entry name" value="Trans_reg_C"/>
    <property type="match status" value="1"/>
</dbReference>
<dbReference type="InterPro" id="IPR039420">
    <property type="entry name" value="WalR-like"/>
</dbReference>
<name>A0A1F4V2P5_UNCKA</name>
<keyword evidence="3" id="KW-0805">Transcription regulation</keyword>
<dbReference type="GO" id="GO:0032993">
    <property type="term" value="C:protein-DNA complex"/>
    <property type="evidence" value="ECO:0007669"/>
    <property type="project" value="TreeGrafter"/>
</dbReference>
<dbReference type="Gene3D" id="1.10.10.10">
    <property type="entry name" value="Winged helix-like DNA-binding domain superfamily/Winged helix DNA-binding domain"/>
    <property type="match status" value="1"/>
</dbReference>
<dbReference type="Pfam" id="PF00486">
    <property type="entry name" value="Trans_reg_C"/>
    <property type="match status" value="1"/>
</dbReference>
<dbReference type="PROSITE" id="PS50110">
    <property type="entry name" value="RESPONSE_REGULATORY"/>
    <property type="match status" value="1"/>
</dbReference>
<reference evidence="10 11" key="1">
    <citation type="journal article" date="2016" name="Nat. Commun.">
        <title>Thousands of microbial genomes shed light on interconnected biogeochemical processes in an aquifer system.</title>
        <authorList>
            <person name="Anantharaman K."/>
            <person name="Brown C.T."/>
            <person name="Hug L.A."/>
            <person name="Sharon I."/>
            <person name="Castelle C.J."/>
            <person name="Probst A.J."/>
            <person name="Thomas B.C."/>
            <person name="Singh A."/>
            <person name="Wilkins M.J."/>
            <person name="Karaoz U."/>
            <person name="Brodie E.L."/>
            <person name="Williams K.H."/>
            <person name="Hubbard S.S."/>
            <person name="Banfield J.F."/>
        </authorList>
    </citation>
    <scope>NUCLEOTIDE SEQUENCE [LARGE SCALE GENOMIC DNA]</scope>
</reference>
<dbReference type="InterPro" id="IPR036388">
    <property type="entry name" value="WH-like_DNA-bd_sf"/>
</dbReference>
<keyword evidence="4 7" id="KW-0238">DNA-binding</keyword>
<dbReference type="GO" id="GO:0000156">
    <property type="term" value="F:phosphorelay response regulator activity"/>
    <property type="evidence" value="ECO:0007669"/>
    <property type="project" value="TreeGrafter"/>
</dbReference>
<dbReference type="InterPro" id="IPR001789">
    <property type="entry name" value="Sig_transdc_resp-reg_receiver"/>
</dbReference>
<dbReference type="STRING" id="1802610.A2W32_04030"/>
<proteinExistence type="predicted"/>
<dbReference type="GO" id="GO:0005829">
    <property type="term" value="C:cytosol"/>
    <property type="evidence" value="ECO:0007669"/>
    <property type="project" value="TreeGrafter"/>
</dbReference>
<organism evidence="10 11">
    <name type="scientific">candidate division WWE3 bacterium RBG_16_37_10</name>
    <dbReference type="NCBI Taxonomy" id="1802610"/>
    <lineage>
        <taxon>Bacteria</taxon>
        <taxon>Katanobacteria</taxon>
    </lineage>
</organism>
<feature type="domain" description="Response regulatory" evidence="8">
    <location>
        <begin position="2"/>
        <end position="115"/>
    </location>
</feature>
<accession>A0A1F4V2P5</accession>
<keyword evidence="2" id="KW-0902">Two-component regulatory system</keyword>
<evidence type="ECO:0000256" key="5">
    <source>
        <dbReference type="ARBA" id="ARBA00023163"/>
    </source>
</evidence>
<evidence type="ECO:0000259" key="9">
    <source>
        <dbReference type="PROSITE" id="PS51755"/>
    </source>
</evidence>
<feature type="modified residue" description="4-aspartylphosphate" evidence="6">
    <location>
        <position position="50"/>
    </location>
</feature>
<feature type="domain" description="OmpR/PhoB-type" evidence="9">
    <location>
        <begin position="124"/>
        <end position="222"/>
    </location>
</feature>
<keyword evidence="1 6" id="KW-0597">Phosphoprotein</keyword>
<dbReference type="PROSITE" id="PS51755">
    <property type="entry name" value="OMPR_PHOB"/>
    <property type="match status" value="1"/>
</dbReference>
<dbReference type="GO" id="GO:0000976">
    <property type="term" value="F:transcription cis-regulatory region binding"/>
    <property type="evidence" value="ECO:0007669"/>
    <property type="project" value="TreeGrafter"/>
</dbReference>